<feature type="non-terminal residue" evidence="3">
    <location>
        <position position="1"/>
    </location>
</feature>
<dbReference type="GO" id="GO:0004672">
    <property type="term" value="F:protein kinase activity"/>
    <property type="evidence" value="ECO:0007669"/>
    <property type="project" value="InterPro"/>
</dbReference>
<feature type="transmembrane region" description="Helical" evidence="1">
    <location>
        <begin position="158"/>
        <end position="176"/>
    </location>
</feature>
<evidence type="ECO:0000313" key="3">
    <source>
        <dbReference type="EMBL" id="GAG33812.1"/>
    </source>
</evidence>
<keyword evidence="1" id="KW-0472">Membrane</keyword>
<feature type="transmembrane region" description="Helical" evidence="1">
    <location>
        <begin position="131"/>
        <end position="152"/>
    </location>
</feature>
<evidence type="ECO:0000256" key="1">
    <source>
        <dbReference type="SAM" id="Phobius"/>
    </source>
</evidence>
<sequence>DIYSLGATLYHMVVGEVPFDAPTAFEIMTMHVQKPVPPPAEKNPDVPAGLSRVILRTMAKEPQQRYVSYDELIADLDALLAGEPEEAAAPGPTSVVVEAAPKVVEEEAVAQDLPVAPEMLSVGVQNVRAKALGMLAISMEVFLIVCLHRAVLGWAGPGAALAAAVGAIAVCVGWAYRMFSREDGGSQTARAEIEGRVYRLCTRLDMRVPRLHLTGGEQEECVAYGLFSHRASLHVPEGWLSKAELTQ</sequence>
<dbReference type="InterPro" id="IPR011009">
    <property type="entry name" value="Kinase-like_dom_sf"/>
</dbReference>
<dbReference type="GO" id="GO:0005524">
    <property type="term" value="F:ATP binding"/>
    <property type="evidence" value="ECO:0007669"/>
    <property type="project" value="InterPro"/>
</dbReference>
<gene>
    <name evidence="3" type="ORF">S01H1_68656</name>
</gene>
<keyword evidence="1" id="KW-0812">Transmembrane</keyword>
<comment type="caution">
    <text evidence="3">The sequence shown here is derived from an EMBL/GenBank/DDBJ whole genome shotgun (WGS) entry which is preliminary data.</text>
</comment>
<proteinExistence type="predicted"/>
<dbReference type="AlphaFoldDB" id="X0XEH1"/>
<feature type="domain" description="Protein kinase" evidence="2">
    <location>
        <begin position="1"/>
        <end position="80"/>
    </location>
</feature>
<organism evidence="3">
    <name type="scientific">marine sediment metagenome</name>
    <dbReference type="NCBI Taxonomy" id="412755"/>
    <lineage>
        <taxon>unclassified sequences</taxon>
        <taxon>metagenomes</taxon>
        <taxon>ecological metagenomes</taxon>
    </lineage>
</organism>
<evidence type="ECO:0000259" key="2">
    <source>
        <dbReference type="PROSITE" id="PS50011"/>
    </source>
</evidence>
<dbReference type="InterPro" id="IPR000719">
    <property type="entry name" value="Prot_kinase_dom"/>
</dbReference>
<dbReference type="SUPFAM" id="SSF56112">
    <property type="entry name" value="Protein kinase-like (PK-like)"/>
    <property type="match status" value="1"/>
</dbReference>
<dbReference type="Gene3D" id="1.10.510.10">
    <property type="entry name" value="Transferase(Phosphotransferase) domain 1"/>
    <property type="match status" value="1"/>
</dbReference>
<reference evidence="3" key="1">
    <citation type="journal article" date="2014" name="Front. Microbiol.">
        <title>High frequency of phylogenetically diverse reductive dehalogenase-homologous genes in deep subseafloor sedimentary metagenomes.</title>
        <authorList>
            <person name="Kawai M."/>
            <person name="Futagami T."/>
            <person name="Toyoda A."/>
            <person name="Takaki Y."/>
            <person name="Nishi S."/>
            <person name="Hori S."/>
            <person name="Arai W."/>
            <person name="Tsubouchi T."/>
            <person name="Morono Y."/>
            <person name="Uchiyama I."/>
            <person name="Ito T."/>
            <person name="Fujiyama A."/>
            <person name="Inagaki F."/>
            <person name="Takami H."/>
        </authorList>
    </citation>
    <scope>NUCLEOTIDE SEQUENCE</scope>
    <source>
        <strain evidence="3">Expedition CK06-06</strain>
    </source>
</reference>
<feature type="non-terminal residue" evidence="3">
    <location>
        <position position="247"/>
    </location>
</feature>
<dbReference type="EMBL" id="BARS01045532">
    <property type="protein sequence ID" value="GAG33812.1"/>
    <property type="molecule type" value="Genomic_DNA"/>
</dbReference>
<keyword evidence="1" id="KW-1133">Transmembrane helix</keyword>
<protein>
    <recommendedName>
        <fullName evidence="2">Protein kinase domain-containing protein</fullName>
    </recommendedName>
</protein>
<dbReference type="PROSITE" id="PS50011">
    <property type="entry name" value="PROTEIN_KINASE_DOM"/>
    <property type="match status" value="1"/>
</dbReference>
<name>X0XEH1_9ZZZZ</name>
<accession>X0XEH1</accession>